<sequence length="70" mass="7651">MVTRTVFVIFLLTVNLVYSFGEPIISITTECSSLGGYCADQRLIRCPNIHHKICGDDPMAVCCVTGTIGR</sequence>
<dbReference type="EMBL" id="JAZGQO010000010">
    <property type="protein sequence ID" value="KAK6176951.1"/>
    <property type="molecule type" value="Genomic_DNA"/>
</dbReference>
<accession>A0AAN8PRN0</accession>
<name>A0AAN8PRN0_PATCE</name>
<feature type="chain" id="PRO_5043004210" evidence="1">
    <location>
        <begin position="20"/>
        <end position="70"/>
    </location>
</feature>
<reference evidence="2 3" key="1">
    <citation type="submission" date="2024-01" db="EMBL/GenBank/DDBJ databases">
        <title>The genome of the rayed Mediterranean limpet Patella caerulea (Linnaeus, 1758).</title>
        <authorList>
            <person name="Anh-Thu Weber A."/>
            <person name="Halstead-Nussloch G."/>
        </authorList>
    </citation>
    <scope>NUCLEOTIDE SEQUENCE [LARGE SCALE GENOMIC DNA]</scope>
    <source>
        <strain evidence="2">AATW-2023a</strain>
        <tissue evidence="2">Whole specimen</tissue>
    </source>
</reference>
<feature type="signal peptide" evidence="1">
    <location>
        <begin position="1"/>
        <end position="19"/>
    </location>
</feature>
<keyword evidence="1" id="KW-0732">Signal</keyword>
<protein>
    <submittedName>
        <fullName evidence="2">Uncharacterized protein</fullName>
    </submittedName>
</protein>
<evidence type="ECO:0000313" key="3">
    <source>
        <dbReference type="Proteomes" id="UP001347796"/>
    </source>
</evidence>
<comment type="caution">
    <text evidence="2">The sequence shown here is derived from an EMBL/GenBank/DDBJ whole genome shotgun (WGS) entry which is preliminary data.</text>
</comment>
<keyword evidence="3" id="KW-1185">Reference proteome</keyword>
<proteinExistence type="predicted"/>
<organism evidence="2 3">
    <name type="scientific">Patella caerulea</name>
    <name type="common">Rayed Mediterranean limpet</name>
    <dbReference type="NCBI Taxonomy" id="87958"/>
    <lineage>
        <taxon>Eukaryota</taxon>
        <taxon>Metazoa</taxon>
        <taxon>Spiralia</taxon>
        <taxon>Lophotrochozoa</taxon>
        <taxon>Mollusca</taxon>
        <taxon>Gastropoda</taxon>
        <taxon>Patellogastropoda</taxon>
        <taxon>Patelloidea</taxon>
        <taxon>Patellidae</taxon>
        <taxon>Patella</taxon>
    </lineage>
</organism>
<gene>
    <name evidence="2" type="ORF">SNE40_015152</name>
</gene>
<evidence type="ECO:0000313" key="2">
    <source>
        <dbReference type="EMBL" id="KAK6176951.1"/>
    </source>
</evidence>
<dbReference type="AlphaFoldDB" id="A0AAN8PRN0"/>
<dbReference type="Proteomes" id="UP001347796">
    <property type="component" value="Unassembled WGS sequence"/>
</dbReference>
<evidence type="ECO:0000256" key="1">
    <source>
        <dbReference type="SAM" id="SignalP"/>
    </source>
</evidence>